<dbReference type="OrthoDB" id="5418434at2759"/>
<name>A5DAQ5_PICGU</name>
<organism evidence="5 6">
    <name type="scientific">Meyerozyma guilliermondii (strain ATCC 6260 / CBS 566 / DSM 6381 / JCM 1539 / NBRC 10279 / NRRL Y-324)</name>
    <name type="common">Yeast</name>
    <name type="synonym">Candida guilliermondii</name>
    <dbReference type="NCBI Taxonomy" id="294746"/>
    <lineage>
        <taxon>Eukaryota</taxon>
        <taxon>Fungi</taxon>
        <taxon>Dikarya</taxon>
        <taxon>Ascomycota</taxon>
        <taxon>Saccharomycotina</taxon>
        <taxon>Pichiomycetes</taxon>
        <taxon>Debaryomycetaceae</taxon>
        <taxon>Meyerozyma</taxon>
    </lineage>
</organism>
<dbReference type="GO" id="GO:0016592">
    <property type="term" value="C:mediator complex"/>
    <property type="evidence" value="ECO:0007669"/>
    <property type="project" value="InterPro"/>
</dbReference>
<dbReference type="KEGG" id="pgu:PGUG_00360"/>
<comment type="subunit">
    <text evidence="4">Component of the Mediator complex.</text>
</comment>
<dbReference type="EMBL" id="CH408155">
    <property type="protein sequence ID" value="EDK36262.2"/>
    <property type="molecule type" value="Genomic_DNA"/>
</dbReference>
<dbReference type="VEuPathDB" id="FungiDB:PGUG_00360"/>
<proteinExistence type="inferred from homology"/>
<dbReference type="InterPro" id="IPR019404">
    <property type="entry name" value="Mediator_Med11"/>
</dbReference>
<dbReference type="GO" id="GO:0003712">
    <property type="term" value="F:transcription coregulator activity"/>
    <property type="evidence" value="ECO:0007669"/>
    <property type="project" value="InterPro"/>
</dbReference>
<dbReference type="eggNOG" id="ENOG502S3YW">
    <property type="taxonomic scope" value="Eukaryota"/>
</dbReference>
<comment type="similarity">
    <text evidence="2 4">Belongs to the Mediator complex subunit 11 family.</text>
</comment>
<dbReference type="Pfam" id="PF10280">
    <property type="entry name" value="Med11"/>
    <property type="match status" value="1"/>
</dbReference>
<dbReference type="HOGENOM" id="CLU_121031_0_0_1"/>
<dbReference type="AlphaFoldDB" id="A5DAQ5"/>
<comment type="function">
    <text evidence="4">Component of the Mediator complex, a coactivator involved in the regulated transcription of nearly all RNA polymerase II-dependent genes. Mediator functions as a bridge to convey information from gene-specific regulatory proteins to the basal RNA polymerase II transcription machinery. Mediator is recruited to promoters by direct interactions with regulatory proteins and serves as a scaffold for the assembly of a functional pre-initiation complex with RNA polymerase II and the general transcription factors.</text>
</comment>
<gene>
    <name evidence="4" type="primary">MED11</name>
    <name evidence="5" type="ORF">PGUG_00360</name>
</gene>
<evidence type="ECO:0000256" key="1">
    <source>
        <dbReference type="ARBA" id="ARBA00004123"/>
    </source>
</evidence>
<evidence type="ECO:0000256" key="2">
    <source>
        <dbReference type="ARBA" id="ARBA00008186"/>
    </source>
</evidence>
<dbReference type="GeneID" id="5129226"/>
<accession>A5DAQ5</accession>
<evidence type="ECO:0000313" key="5">
    <source>
        <dbReference type="EMBL" id="EDK36262.2"/>
    </source>
</evidence>
<dbReference type="FunCoup" id="A5DAQ5">
    <property type="interactions" value="110"/>
</dbReference>
<evidence type="ECO:0000256" key="3">
    <source>
        <dbReference type="ARBA" id="ARBA00023242"/>
    </source>
</evidence>
<dbReference type="Proteomes" id="UP000001997">
    <property type="component" value="Unassembled WGS sequence"/>
</dbReference>
<evidence type="ECO:0000256" key="4">
    <source>
        <dbReference type="RuleBase" id="RU364147"/>
    </source>
</evidence>
<comment type="subcellular location">
    <subcellularLocation>
        <location evidence="1 4">Nucleus</location>
    </subcellularLocation>
</comment>
<keyword evidence="6" id="KW-1185">Reference proteome</keyword>
<dbReference type="Gene3D" id="1.10.287.3490">
    <property type="match status" value="1"/>
</dbReference>
<reference evidence="5 6" key="1">
    <citation type="journal article" date="2009" name="Nature">
        <title>Evolution of pathogenicity and sexual reproduction in eight Candida genomes.</title>
        <authorList>
            <person name="Butler G."/>
            <person name="Rasmussen M.D."/>
            <person name="Lin M.F."/>
            <person name="Santos M.A."/>
            <person name="Sakthikumar S."/>
            <person name="Munro C.A."/>
            <person name="Rheinbay E."/>
            <person name="Grabherr M."/>
            <person name="Forche A."/>
            <person name="Reedy J.L."/>
            <person name="Agrafioti I."/>
            <person name="Arnaud M.B."/>
            <person name="Bates S."/>
            <person name="Brown A.J."/>
            <person name="Brunke S."/>
            <person name="Costanzo M.C."/>
            <person name="Fitzpatrick D.A."/>
            <person name="de Groot P.W."/>
            <person name="Harris D."/>
            <person name="Hoyer L.L."/>
            <person name="Hube B."/>
            <person name="Klis F.M."/>
            <person name="Kodira C."/>
            <person name="Lennard N."/>
            <person name="Logue M.E."/>
            <person name="Martin R."/>
            <person name="Neiman A.M."/>
            <person name="Nikolaou E."/>
            <person name="Quail M.A."/>
            <person name="Quinn J."/>
            <person name="Santos M.C."/>
            <person name="Schmitzberger F.F."/>
            <person name="Sherlock G."/>
            <person name="Shah P."/>
            <person name="Silverstein K.A."/>
            <person name="Skrzypek M.S."/>
            <person name="Soll D."/>
            <person name="Staggs R."/>
            <person name="Stansfield I."/>
            <person name="Stumpf M.P."/>
            <person name="Sudbery P.E."/>
            <person name="Srikantha T."/>
            <person name="Zeng Q."/>
            <person name="Berman J."/>
            <person name="Berriman M."/>
            <person name="Heitman J."/>
            <person name="Gow N.A."/>
            <person name="Lorenz M.C."/>
            <person name="Birren B.W."/>
            <person name="Kellis M."/>
            <person name="Cuomo C.A."/>
        </authorList>
    </citation>
    <scope>NUCLEOTIDE SEQUENCE [LARGE SCALE GENOMIC DNA]</scope>
    <source>
        <strain evidence="6">ATCC 6260 / CBS 566 / DSM 6381 / JCM 1539 / NBRC 10279 / NRRL Y-324</strain>
    </source>
</reference>
<keyword evidence="4" id="KW-0010">Activator</keyword>
<protein>
    <recommendedName>
        <fullName evidence="4">Mediator of RNA polymerase II transcription subunit 11</fullName>
    </recommendedName>
    <alternativeName>
        <fullName evidence="4">Mediator complex subunit 11</fullName>
    </alternativeName>
</protein>
<dbReference type="GO" id="GO:0006357">
    <property type="term" value="P:regulation of transcription by RNA polymerase II"/>
    <property type="evidence" value="ECO:0007669"/>
    <property type="project" value="InterPro"/>
</dbReference>
<dbReference type="STRING" id="294746.A5DAQ5"/>
<keyword evidence="3 4" id="KW-0539">Nucleus</keyword>
<dbReference type="InParanoid" id="A5DAQ5"/>
<keyword evidence="4" id="KW-0805">Transcription regulation</keyword>
<evidence type="ECO:0000313" key="6">
    <source>
        <dbReference type="Proteomes" id="UP000001997"/>
    </source>
</evidence>
<sequence length="134" mass="15255">MAEGSFVRERIDSLYDIDCKIVSLLDKMSGIFETYSSPKEDIDKVKEQIQSQTKGIYSMLSDVAVELRKEVKIMDENIGCYNKNKDNVMILPLPVDQKNTKLGNLRMKQEIEQLDKLLGKGDSDVKMEDSESEA</sequence>
<dbReference type="OMA" id="IMDDNIG"/>
<keyword evidence="4" id="KW-0804">Transcription</keyword>